<dbReference type="PANTHER" id="PTHR10622">
    <property type="entry name" value="HET DOMAIN-CONTAINING PROTEIN"/>
    <property type="match status" value="1"/>
</dbReference>
<dbReference type="InterPro" id="IPR010730">
    <property type="entry name" value="HET"/>
</dbReference>
<proteinExistence type="predicted"/>
<sequence>MRLLHVTKLKLKEFFDENVPPYAILSHRWGPDEVSYQDFMGGFKQDGAGYKKIEKCCAYAATNIKTIDLSDLPQRREDIPDSDWVWVVTPIYWVWIDTCCIDKSSSAELSEAINSMYHWYAESRACYAYLSDVTKSDGINQTLSELQNSEWFKRGWTLQELLAPMDLVLLDKNWTELGTRSHLLAHVAQATGIAEERLELCWSNKASGVSVAERFSWAAHRKTTRVEDVTYCLLGLLGQNMPLLYGERDKAFLRLQLEIIRSSNDESVFVWPSGDRRHMGLIAHHPWKFASKYSTQKGEFSKIKGLQRPPYAITNQGLQLRVPAKLSERSSFLLPLNCQHYEGAELKGAYAIPIHEDVSSGIWVRSGPRLSPKDIPQDGSVYRLDDFEFNGLFIVPTASVWSREDLTEENSKVI</sequence>
<evidence type="ECO:0000313" key="2">
    <source>
        <dbReference type="EMBL" id="KAF7502245.1"/>
    </source>
</evidence>
<dbReference type="AlphaFoldDB" id="A0A8H7A422"/>
<feature type="domain" description="Heterokaryon incompatibility" evidence="1">
    <location>
        <begin position="22"/>
        <end position="138"/>
    </location>
</feature>
<dbReference type="OrthoDB" id="674604at2759"/>
<comment type="caution">
    <text evidence="2">The sequence shown here is derived from an EMBL/GenBank/DDBJ whole genome shotgun (WGS) entry which is preliminary data.</text>
</comment>
<dbReference type="Pfam" id="PF06985">
    <property type="entry name" value="HET"/>
    <property type="match status" value="1"/>
</dbReference>
<organism evidence="2 3">
    <name type="scientific">Endocarpon pusillum</name>
    <dbReference type="NCBI Taxonomy" id="364733"/>
    <lineage>
        <taxon>Eukaryota</taxon>
        <taxon>Fungi</taxon>
        <taxon>Dikarya</taxon>
        <taxon>Ascomycota</taxon>
        <taxon>Pezizomycotina</taxon>
        <taxon>Eurotiomycetes</taxon>
        <taxon>Chaetothyriomycetidae</taxon>
        <taxon>Verrucariales</taxon>
        <taxon>Verrucariaceae</taxon>
        <taxon>Endocarpon</taxon>
    </lineage>
</organism>
<gene>
    <name evidence="2" type="ORF">GJ744_006300</name>
</gene>
<accession>A0A8H7A422</accession>
<dbReference type="Proteomes" id="UP000606974">
    <property type="component" value="Unassembled WGS sequence"/>
</dbReference>
<name>A0A8H7A422_9EURO</name>
<dbReference type="EMBL" id="JAACFV010000286">
    <property type="protein sequence ID" value="KAF7502245.1"/>
    <property type="molecule type" value="Genomic_DNA"/>
</dbReference>
<keyword evidence="3" id="KW-1185">Reference proteome</keyword>
<dbReference type="PANTHER" id="PTHR10622:SF10">
    <property type="entry name" value="HET DOMAIN-CONTAINING PROTEIN"/>
    <property type="match status" value="1"/>
</dbReference>
<protein>
    <recommendedName>
        <fullName evidence="1">Heterokaryon incompatibility domain-containing protein</fullName>
    </recommendedName>
</protein>
<reference evidence="2" key="1">
    <citation type="submission" date="2020-02" db="EMBL/GenBank/DDBJ databases">
        <authorList>
            <person name="Palmer J.M."/>
        </authorList>
    </citation>
    <scope>NUCLEOTIDE SEQUENCE</scope>
    <source>
        <strain evidence="2">EPUS1.4</strain>
        <tissue evidence="2">Thallus</tissue>
    </source>
</reference>
<evidence type="ECO:0000313" key="3">
    <source>
        <dbReference type="Proteomes" id="UP000606974"/>
    </source>
</evidence>
<evidence type="ECO:0000259" key="1">
    <source>
        <dbReference type="Pfam" id="PF06985"/>
    </source>
</evidence>